<feature type="domain" description="Helicase ATP-binding" evidence="7">
    <location>
        <begin position="16"/>
        <end position="173"/>
    </location>
</feature>
<dbReference type="InterPro" id="IPR012961">
    <property type="entry name" value="Ski2/MTR4_C"/>
</dbReference>
<dbReference type="InterPro" id="IPR011545">
    <property type="entry name" value="DEAD/DEAH_box_helicase_dom"/>
</dbReference>
<comment type="caution">
    <text evidence="9">The sequence shown here is derived from an EMBL/GenBank/DDBJ whole genome shotgun (WGS) entry which is preliminary data.</text>
</comment>
<sequence length="817" mass="93550">MLYKGLQLDRFQEKAIAAINRDTSVIVTAPTGAGKTVIAEYAVEKCLKENQRVIYTAPIKALSNQKYRDFYAEYGEKIGIVTGDVVLNPYAQVLLMTTEIFRNTIFDDTERLQDVSYVIFDEIHYINDIERGTVWEESLIFAPQHIKFVCLSATIPNINPFTEWMQSVRDIDIEIVEELNRPVPLEHYLYFKDYGIGGVEHISALRNRAQHDGRKRKSDPSDDKTPRALPSGFTETSLIPHLRREKQLPCLYFCFSRRGCEENAMSLVFGSQLQLLDEGQTTEILKQFDEICLQFDIVEEKKIAEFRRLVSCGIAYHHAGMLPTLKEVVERLFTSGLIQLLFTTETFAVGINMPACSVVFDSLEKFDGIGFRHLKTAEYHQMSGRAGRRGIDTIGYVYAQIIPSYADSNEIRGVVSDKIEPIESQFNLSYSSILNLYQKYGDDIYDVYTMSLSNHQNRVRVANLNKQITSKTERLQTLPKPECIHDGIDGSAQIEKHYRQKRDREKNLQRLHVEMAQIKSETRGKKREKERVKRLGAVHKKIKGFQASGEQSLCDECQHLNTCTGRYKTIRKEEEQLQKLKKKTTSVENDPQRQIAARLKVLEELGYIEARTLLPRGSTAAHLYGYEVQLTQLLFSGFFERLTEDAINCLMVAIISEPRKDGYFKPLKDERLLDELYAVSSEISFIQHLEVKHKVTEITPLLELRLCTATLAWSRGCDFDKLEEYARLDAGDFVRTFRLVIDQLRQIRRVMSGHTALADKLSRCIGKINRDVVDAERQLRIGQENLDETKAEVSEQVPPIALESSDAAEVEDETSLS</sequence>
<dbReference type="PROSITE" id="PS51192">
    <property type="entry name" value="HELICASE_ATP_BIND_1"/>
    <property type="match status" value="1"/>
</dbReference>
<dbReference type="Gene3D" id="1.10.3380.30">
    <property type="match status" value="1"/>
</dbReference>
<evidence type="ECO:0000256" key="3">
    <source>
        <dbReference type="ARBA" id="ARBA00022806"/>
    </source>
</evidence>
<dbReference type="PANTHER" id="PTHR12131">
    <property type="entry name" value="ATP-DEPENDENT RNA AND DNA HELICASE"/>
    <property type="match status" value="1"/>
</dbReference>
<evidence type="ECO:0000256" key="1">
    <source>
        <dbReference type="ARBA" id="ARBA00022741"/>
    </source>
</evidence>
<comment type="catalytic activity">
    <reaction evidence="5">
        <text>ATP + H2O = ADP + phosphate + H(+)</text>
        <dbReference type="Rhea" id="RHEA:13065"/>
        <dbReference type="ChEBI" id="CHEBI:15377"/>
        <dbReference type="ChEBI" id="CHEBI:15378"/>
        <dbReference type="ChEBI" id="CHEBI:30616"/>
        <dbReference type="ChEBI" id="CHEBI:43474"/>
        <dbReference type="ChEBI" id="CHEBI:456216"/>
        <dbReference type="EC" id="3.6.4.13"/>
    </reaction>
</comment>
<name>A0AA35SKI5_GEOBA</name>
<gene>
    <name evidence="9" type="ORF">GBAR_LOCUS17639</name>
</gene>
<dbReference type="PANTHER" id="PTHR12131:SF1">
    <property type="entry name" value="ATP-DEPENDENT RNA HELICASE SUPV3L1, MITOCHONDRIAL-RELATED"/>
    <property type="match status" value="1"/>
</dbReference>
<dbReference type="CDD" id="cd18795">
    <property type="entry name" value="SF2_C_Ski2"/>
    <property type="match status" value="1"/>
</dbReference>
<keyword evidence="4" id="KW-0067">ATP-binding</keyword>
<keyword evidence="1" id="KW-0547">Nucleotide-binding</keyword>
<evidence type="ECO:0000256" key="5">
    <source>
        <dbReference type="ARBA" id="ARBA00047984"/>
    </source>
</evidence>
<dbReference type="Pfam" id="PF08148">
    <property type="entry name" value="DSHCT"/>
    <property type="match status" value="1"/>
</dbReference>
<feature type="region of interest" description="Disordered" evidence="6">
    <location>
        <begin position="787"/>
        <end position="817"/>
    </location>
</feature>
<dbReference type="InterPro" id="IPR027417">
    <property type="entry name" value="P-loop_NTPase"/>
</dbReference>
<dbReference type="PROSITE" id="PS51194">
    <property type="entry name" value="HELICASE_CTER"/>
    <property type="match status" value="1"/>
</dbReference>
<organism evidence="9 10">
    <name type="scientific">Geodia barretti</name>
    <name type="common">Barrett's horny sponge</name>
    <dbReference type="NCBI Taxonomy" id="519541"/>
    <lineage>
        <taxon>Eukaryota</taxon>
        <taxon>Metazoa</taxon>
        <taxon>Porifera</taxon>
        <taxon>Demospongiae</taxon>
        <taxon>Heteroscleromorpha</taxon>
        <taxon>Tetractinellida</taxon>
        <taxon>Astrophorina</taxon>
        <taxon>Geodiidae</taxon>
        <taxon>Geodia</taxon>
    </lineage>
</organism>
<keyword evidence="3 9" id="KW-0347">Helicase</keyword>
<dbReference type="SMART" id="SM01142">
    <property type="entry name" value="DSHCT"/>
    <property type="match status" value="1"/>
</dbReference>
<dbReference type="GO" id="GO:0016787">
    <property type="term" value="F:hydrolase activity"/>
    <property type="evidence" value="ECO:0007669"/>
    <property type="project" value="UniProtKB-KW"/>
</dbReference>
<dbReference type="InterPro" id="IPR014001">
    <property type="entry name" value="Helicase_ATP-bd"/>
</dbReference>
<feature type="domain" description="Helicase C-terminal" evidence="8">
    <location>
        <begin position="274"/>
        <end position="437"/>
    </location>
</feature>
<dbReference type="Proteomes" id="UP001174909">
    <property type="component" value="Unassembled WGS sequence"/>
</dbReference>
<dbReference type="SMART" id="SM00490">
    <property type="entry name" value="HELICc"/>
    <property type="match status" value="1"/>
</dbReference>
<dbReference type="Gene3D" id="3.40.50.300">
    <property type="entry name" value="P-loop containing nucleotide triphosphate hydrolases"/>
    <property type="match status" value="2"/>
</dbReference>
<evidence type="ECO:0000313" key="9">
    <source>
        <dbReference type="EMBL" id="CAI8031114.1"/>
    </source>
</evidence>
<feature type="region of interest" description="Disordered" evidence="6">
    <location>
        <begin position="208"/>
        <end position="233"/>
    </location>
</feature>
<feature type="compositionally biased region" description="Acidic residues" evidence="6">
    <location>
        <begin position="806"/>
        <end position="817"/>
    </location>
</feature>
<evidence type="ECO:0000256" key="4">
    <source>
        <dbReference type="ARBA" id="ARBA00022840"/>
    </source>
</evidence>
<keyword evidence="10" id="KW-1185">Reference proteome</keyword>
<keyword evidence="2" id="KW-0378">Hydrolase</keyword>
<evidence type="ECO:0000259" key="7">
    <source>
        <dbReference type="PROSITE" id="PS51192"/>
    </source>
</evidence>
<proteinExistence type="predicted"/>
<reference evidence="9" key="1">
    <citation type="submission" date="2023-03" db="EMBL/GenBank/DDBJ databases">
        <authorList>
            <person name="Steffen K."/>
            <person name="Cardenas P."/>
        </authorList>
    </citation>
    <scope>NUCLEOTIDE SEQUENCE</scope>
</reference>
<dbReference type="GO" id="GO:0055087">
    <property type="term" value="C:Ski complex"/>
    <property type="evidence" value="ECO:0007669"/>
    <property type="project" value="TreeGrafter"/>
</dbReference>
<evidence type="ECO:0000259" key="8">
    <source>
        <dbReference type="PROSITE" id="PS51194"/>
    </source>
</evidence>
<dbReference type="GO" id="GO:0005524">
    <property type="term" value="F:ATP binding"/>
    <property type="evidence" value="ECO:0007669"/>
    <property type="project" value="UniProtKB-KW"/>
</dbReference>
<dbReference type="EMBL" id="CASHTH010002520">
    <property type="protein sequence ID" value="CAI8031114.1"/>
    <property type="molecule type" value="Genomic_DNA"/>
</dbReference>
<dbReference type="GO" id="GO:0003724">
    <property type="term" value="F:RNA helicase activity"/>
    <property type="evidence" value="ECO:0007669"/>
    <property type="project" value="UniProtKB-EC"/>
</dbReference>
<dbReference type="GO" id="GO:0003676">
    <property type="term" value="F:nucleic acid binding"/>
    <property type="evidence" value="ECO:0007669"/>
    <property type="project" value="InterPro"/>
</dbReference>
<dbReference type="AlphaFoldDB" id="A0AA35SKI5"/>
<dbReference type="InterPro" id="IPR050699">
    <property type="entry name" value="RNA-DNA_Helicase"/>
</dbReference>
<accession>A0AA35SKI5</accession>
<dbReference type="SUPFAM" id="SSF52540">
    <property type="entry name" value="P-loop containing nucleoside triphosphate hydrolases"/>
    <property type="match status" value="1"/>
</dbReference>
<evidence type="ECO:0000313" key="10">
    <source>
        <dbReference type="Proteomes" id="UP001174909"/>
    </source>
</evidence>
<dbReference type="GO" id="GO:0070478">
    <property type="term" value="P:nuclear-transcribed mRNA catabolic process, 3'-5' exonucleolytic nonsense-mediated decay"/>
    <property type="evidence" value="ECO:0007669"/>
    <property type="project" value="TreeGrafter"/>
</dbReference>
<protein>
    <submittedName>
        <fullName evidence="9">Helicase SKI2W</fullName>
    </submittedName>
</protein>
<dbReference type="SMART" id="SM00487">
    <property type="entry name" value="DEXDc"/>
    <property type="match status" value="1"/>
</dbReference>
<dbReference type="Pfam" id="PF00271">
    <property type="entry name" value="Helicase_C"/>
    <property type="match status" value="1"/>
</dbReference>
<evidence type="ECO:0000256" key="2">
    <source>
        <dbReference type="ARBA" id="ARBA00022801"/>
    </source>
</evidence>
<evidence type="ECO:0000256" key="6">
    <source>
        <dbReference type="SAM" id="MobiDB-lite"/>
    </source>
</evidence>
<dbReference type="InterPro" id="IPR001650">
    <property type="entry name" value="Helicase_C-like"/>
</dbReference>
<dbReference type="Pfam" id="PF00270">
    <property type="entry name" value="DEAD"/>
    <property type="match status" value="1"/>
</dbReference>